<feature type="transmembrane region" description="Helical" evidence="1">
    <location>
        <begin position="71"/>
        <end position="92"/>
    </location>
</feature>
<keyword evidence="1" id="KW-1133">Transmembrane helix</keyword>
<comment type="caution">
    <text evidence="2">The sequence shown here is derived from an EMBL/GenBank/DDBJ whole genome shotgun (WGS) entry which is preliminary data.</text>
</comment>
<evidence type="ECO:0000256" key="1">
    <source>
        <dbReference type="SAM" id="Phobius"/>
    </source>
</evidence>
<keyword evidence="1" id="KW-0812">Transmembrane</keyword>
<accession>A0ABD3CM89</accession>
<dbReference type="EMBL" id="JAVIJP010000032">
    <property type="protein sequence ID" value="KAL3630056.1"/>
    <property type="molecule type" value="Genomic_DNA"/>
</dbReference>
<keyword evidence="3" id="KW-1185">Reference proteome</keyword>
<evidence type="ECO:0000313" key="3">
    <source>
        <dbReference type="Proteomes" id="UP001632038"/>
    </source>
</evidence>
<proteinExistence type="predicted"/>
<reference evidence="3" key="1">
    <citation type="journal article" date="2024" name="IScience">
        <title>Strigolactones Initiate the Formation of Haustorium-like Structures in Castilleja.</title>
        <authorList>
            <person name="Buerger M."/>
            <person name="Peterson D."/>
            <person name="Chory J."/>
        </authorList>
    </citation>
    <scope>NUCLEOTIDE SEQUENCE [LARGE SCALE GENOMIC DNA]</scope>
</reference>
<dbReference type="AlphaFoldDB" id="A0ABD3CM89"/>
<evidence type="ECO:0000313" key="2">
    <source>
        <dbReference type="EMBL" id="KAL3630056.1"/>
    </source>
</evidence>
<keyword evidence="1" id="KW-0472">Membrane</keyword>
<protein>
    <submittedName>
        <fullName evidence="2">Uncharacterized protein</fullName>
    </submittedName>
</protein>
<name>A0ABD3CM89_9LAMI</name>
<feature type="transmembrane region" description="Helical" evidence="1">
    <location>
        <begin position="12"/>
        <end position="29"/>
    </location>
</feature>
<organism evidence="2 3">
    <name type="scientific">Castilleja foliolosa</name>
    <dbReference type="NCBI Taxonomy" id="1961234"/>
    <lineage>
        <taxon>Eukaryota</taxon>
        <taxon>Viridiplantae</taxon>
        <taxon>Streptophyta</taxon>
        <taxon>Embryophyta</taxon>
        <taxon>Tracheophyta</taxon>
        <taxon>Spermatophyta</taxon>
        <taxon>Magnoliopsida</taxon>
        <taxon>eudicotyledons</taxon>
        <taxon>Gunneridae</taxon>
        <taxon>Pentapetalae</taxon>
        <taxon>asterids</taxon>
        <taxon>lamiids</taxon>
        <taxon>Lamiales</taxon>
        <taxon>Orobanchaceae</taxon>
        <taxon>Pedicularideae</taxon>
        <taxon>Castillejinae</taxon>
        <taxon>Castilleja</taxon>
    </lineage>
</organism>
<sequence>MYTKELSLGKFLKLTGFLLLSITILALIIPSPGKPLPKIGSLLVWMLLTLMEKPHLEWCSEIAMALSSSQLLKVIYTLMLSLLKAWLFSMLVKEMEKNKINNIRVEFDCLMVIPFLNVPSSNCYWIALSLSLTR</sequence>
<dbReference type="Proteomes" id="UP001632038">
    <property type="component" value="Unassembled WGS sequence"/>
</dbReference>
<gene>
    <name evidence="2" type="ORF">CASFOL_023040</name>
</gene>